<dbReference type="InterPro" id="IPR011650">
    <property type="entry name" value="Peptidase_M20_dimer"/>
</dbReference>
<dbReference type="InterPro" id="IPR036264">
    <property type="entry name" value="Bact_exopeptidase_dim_dom"/>
</dbReference>
<protein>
    <submittedName>
        <fullName evidence="2">M20 family metallopeptidase</fullName>
    </submittedName>
</protein>
<proteinExistence type="predicted"/>
<dbReference type="SUPFAM" id="SSF53187">
    <property type="entry name" value="Zn-dependent exopeptidases"/>
    <property type="match status" value="1"/>
</dbReference>
<dbReference type="Pfam" id="PF07687">
    <property type="entry name" value="M20_dimer"/>
    <property type="match status" value="1"/>
</dbReference>
<feature type="domain" description="Peptidase M20 dimerisation" evidence="1">
    <location>
        <begin position="182"/>
        <end position="277"/>
    </location>
</feature>
<name>A0ABV6K724_9BACI</name>
<dbReference type="SUPFAM" id="SSF55031">
    <property type="entry name" value="Bacterial exopeptidase dimerisation domain"/>
    <property type="match status" value="1"/>
</dbReference>
<dbReference type="EMBL" id="JBHLUX010000001">
    <property type="protein sequence ID" value="MFC0469110.1"/>
    <property type="molecule type" value="Genomic_DNA"/>
</dbReference>
<dbReference type="PANTHER" id="PTHR11014:SF63">
    <property type="entry name" value="METALLOPEPTIDASE, PUTATIVE (AFU_ORTHOLOGUE AFUA_6G09600)-RELATED"/>
    <property type="match status" value="1"/>
</dbReference>
<sequence length="405" mass="45157">MDELLMRAKAFNPKMIEWRRKLHQNPELGFEEYQTSRFIREELDSLKVNEIKQIAGTGISALIKGKSQGPTVMLRADMDALPIQDEKEVPYRSKVKNKAHLCGHDAHVTMMLGAVKLLSEVEIEAGNIQIIFQPAEEGLAGAKKMIDENVLDFYDVKAAAALHVQPTLPTGFVTVSPKVSTANSDRFTLKIIGKGGHAAHPHQTIDSIAVTAQVISSIQNIVSRKVNPLDSAVITIGKIQGGFARNIIAPSVTLEGTVRTLEKDVKLLVRNELERVVSGVCLAFDATYEFDYEEGYPSVRNDSELVSLFEETTERVLGKNKLTFNSPSMGGEDFSYYTEKVPSLFFRLGVQNEEKGVIYPHHHPLFDIDEEAMPYGTALLAQFALDFLKQHQVKTTDQYMYSEVK</sequence>
<organism evidence="2 3">
    <name type="scientific">Halalkalibacter kiskunsagensis</name>
    <dbReference type="NCBI Taxonomy" id="1548599"/>
    <lineage>
        <taxon>Bacteria</taxon>
        <taxon>Bacillati</taxon>
        <taxon>Bacillota</taxon>
        <taxon>Bacilli</taxon>
        <taxon>Bacillales</taxon>
        <taxon>Bacillaceae</taxon>
        <taxon>Halalkalibacter</taxon>
    </lineage>
</organism>
<dbReference type="NCBIfam" id="TIGR01891">
    <property type="entry name" value="amidohydrolases"/>
    <property type="match status" value="1"/>
</dbReference>
<dbReference type="PIRSF" id="PIRSF005962">
    <property type="entry name" value="Pept_M20D_amidohydro"/>
    <property type="match status" value="1"/>
</dbReference>
<accession>A0ABV6K724</accession>
<dbReference type="Pfam" id="PF01546">
    <property type="entry name" value="Peptidase_M20"/>
    <property type="match status" value="1"/>
</dbReference>
<dbReference type="InterPro" id="IPR002933">
    <property type="entry name" value="Peptidase_M20"/>
</dbReference>
<evidence type="ECO:0000259" key="1">
    <source>
        <dbReference type="Pfam" id="PF07687"/>
    </source>
</evidence>
<evidence type="ECO:0000313" key="2">
    <source>
        <dbReference type="EMBL" id="MFC0469110.1"/>
    </source>
</evidence>
<gene>
    <name evidence="2" type="ORF">ACFFHM_00635</name>
</gene>
<dbReference type="Gene3D" id="3.40.630.10">
    <property type="entry name" value="Zn peptidases"/>
    <property type="match status" value="1"/>
</dbReference>
<reference evidence="2 3" key="1">
    <citation type="submission" date="2024-09" db="EMBL/GenBank/DDBJ databases">
        <authorList>
            <person name="Sun Q."/>
            <person name="Mori K."/>
        </authorList>
    </citation>
    <scope>NUCLEOTIDE SEQUENCE [LARGE SCALE GENOMIC DNA]</scope>
    <source>
        <strain evidence="2 3">NCAIM B.02610</strain>
    </source>
</reference>
<comment type="caution">
    <text evidence="2">The sequence shown here is derived from an EMBL/GenBank/DDBJ whole genome shotgun (WGS) entry which is preliminary data.</text>
</comment>
<dbReference type="InterPro" id="IPR017439">
    <property type="entry name" value="Amidohydrolase"/>
</dbReference>
<evidence type="ECO:0000313" key="3">
    <source>
        <dbReference type="Proteomes" id="UP001589838"/>
    </source>
</evidence>
<dbReference type="Gene3D" id="3.30.70.360">
    <property type="match status" value="1"/>
</dbReference>
<keyword evidence="3" id="KW-1185">Reference proteome</keyword>
<dbReference type="RefSeq" id="WP_335958279.1">
    <property type="nucleotide sequence ID" value="NZ_JAXBLX010000001.1"/>
</dbReference>
<dbReference type="PANTHER" id="PTHR11014">
    <property type="entry name" value="PEPTIDASE M20 FAMILY MEMBER"/>
    <property type="match status" value="1"/>
</dbReference>
<dbReference type="Proteomes" id="UP001589838">
    <property type="component" value="Unassembled WGS sequence"/>
</dbReference>